<keyword evidence="3" id="KW-1185">Reference proteome</keyword>
<dbReference type="EMBL" id="JAACNO010002193">
    <property type="protein sequence ID" value="KAF4135221.1"/>
    <property type="molecule type" value="Genomic_DNA"/>
</dbReference>
<name>A0A833SWL4_PHYIN</name>
<comment type="caution">
    <text evidence="1">The sequence shown here is derived from an EMBL/GenBank/DDBJ whole genome shotgun (WGS) entry which is preliminary data.</text>
</comment>
<reference evidence="1" key="1">
    <citation type="submission" date="2020-04" db="EMBL/GenBank/DDBJ databases">
        <title>Hybrid Assembly of Korean Phytophthora infestans isolates.</title>
        <authorList>
            <person name="Prokchorchik M."/>
            <person name="Lee Y."/>
            <person name="Seo J."/>
            <person name="Cho J.-H."/>
            <person name="Park Y.-E."/>
            <person name="Jang D.-C."/>
            <person name="Im J.-S."/>
            <person name="Choi J.-G."/>
            <person name="Park H.-J."/>
            <person name="Lee G.-B."/>
            <person name="Lee Y.-G."/>
            <person name="Hong S.-Y."/>
            <person name="Cho K."/>
            <person name="Sohn K.H."/>
        </authorList>
    </citation>
    <scope>NUCLEOTIDE SEQUENCE</scope>
    <source>
        <strain evidence="1">KR_1_A1</strain>
        <strain evidence="2">KR_2_A2</strain>
    </source>
</reference>
<evidence type="ECO:0000313" key="2">
    <source>
        <dbReference type="EMBL" id="KAF4135221.1"/>
    </source>
</evidence>
<accession>A0A833SWL4</accession>
<evidence type="ECO:0000313" key="1">
    <source>
        <dbReference type="EMBL" id="KAF4033840.1"/>
    </source>
</evidence>
<dbReference type="Proteomes" id="UP000704712">
    <property type="component" value="Unassembled WGS sequence"/>
</dbReference>
<proteinExistence type="predicted"/>
<evidence type="ECO:0000313" key="3">
    <source>
        <dbReference type="Proteomes" id="UP000602510"/>
    </source>
</evidence>
<dbReference type="Proteomes" id="UP000602510">
    <property type="component" value="Unassembled WGS sequence"/>
</dbReference>
<protein>
    <submittedName>
        <fullName evidence="1">Uncharacterized protein</fullName>
    </submittedName>
</protein>
<dbReference type="EMBL" id="WSZM01000403">
    <property type="protein sequence ID" value="KAF4033840.1"/>
    <property type="molecule type" value="Genomic_DNA"/>
</dbReference>
<organism evidence="1 3">
    <name type="scientific">Phytophthora infestans</name>
    <name type="common">Potato late blight agent</name>
    <name type="synonym">Botrytis infestans</name>
    <dbReference type="NCBI Taxonomy" id="4787"/>
    <lineage>
        <taxon>Eukaryota</taxon>
        <taxon>Sar</taxon>
        <taxon>Stramenopiles</taxon>
        <taxon>Oomycota</taxon>
        <taxon>Peronosporomycetes</taxon>
        <taxon>Peronosporales</taxon>
        <taxon>Peronosporaceae</taxon>
        <taxon>Phytophthora</taxon>
    </lineage>
</organism>
<sequence length="76" mass="8834">MSDYQEKAIRWNGLRLARNTKPEPKVLMVFAVVDENGRTPKLLDVAGKSISLEALVPKEHLDEERRERLLKMLRSF</sequence>
<dbReference type="AlphaFoldDB" id="A0A833SWL4"/>
<gene>
    <name evidence="1" type="ORF">GN244_ATG14216</name>
    <name evidence="2" type="ORF">GN958_ATG15583</name>
</gene>